<protein>
    <recommendedName>
        <fullName evidence="3">biotin--[biotin carboxyl-carrier protein] ligase</fullName>
        <ecNumber evidence="3">6.3.4.15</ecNumber>
    </recommendedName>
</protein>
<dbReference type="Pfam" id="PF02237">
    <property type="entry name" value="BPL_C"/>
    <property type="match status" value="1"/>
</dbReference>
<keyword evidence="2" id="KW-0092">Biotin</keyword>
<evidence type="ECO:0000313" key="7">
    <source>
        <dbReference type="Proteomes" id="UP001526246"/>
    </source>
</evidence>
<dbReference type="InterPro" id="IPR045864">
    <property type="entry name" value="aa-tRNA-synth_II/BPL/LPL"/>
</dbReference>
<evidence type="ECO:0000259" key="5">
    <source>
        <dbReference type="PROSITE" id="PS51733"/>
    </source>
</evidence>
<comment type="caution">
    <text evidence="6">The sequence shown here is derived from an EMBL/GenBank/DDBJ whole genome shotgun (WGS) entry which is preliminary data.</text>
</comment>
<gene>
    <name evidence="6" type="ORF">OMW55_05875</name>
</gene>
<evidence type="ECO:0000313" key="6">
    <source>
        <dbReference type="EMBL" id="MCW3797334.1"/>
    </source>
</evidence>
<dbReference type="InterPro" id="IPR004143">
    <property type="entry name" value="BPL_LPL_catalytic"/>
</dbReference>
<dbReference type="RefSeq" id="WP_264882020.1">
    <property type="nucleotide sequence ID" value="NZ_JAPDOB010000001.1"/>
</dbReference>
<proteinExistence type="predicted"/>
<dbReference type="Pfam" id="PF03099">
    <property type="entry name" value="BPL_LplA_LipB"/>
    <property type="match status" value="1"/>
</dbReference>
<evidence type="ECO:0000256" key="2">
    <source>
        <dbReference type="ARBA" id="ARBA00023267"/>
    </source>
</evidence>
<organism evidence="6 7">
    <name type="scientific">Sphingomonas arvum</name>
    <dbReference type="NCBI Taxonomy" id="2992113"/>
    <lineage>
        <taxon>Bacteria</taxon>
        <taxon>Pseudomonadati</taxon>
        <taxon>Pseudomonadota</taxon>
        <taxon>Alphaproteobacteria</taxon>
        <taxon>Sphingomonadales</taxon>
        <taxon>Sphingomonadaceae</taxon>
        <taxon>Sphingomonas</taxon>
    </lineage>
</organism>
<evidence type="ECO:0000256" key="4">
    <source>
        <dbReference type="ARBA" id="ARBA00047846"/>
    </source>
</evidence>
<dbReference type="SUPFAM" id="SSF55681">
    <property type="entry name" value="Class II aaRS and biotin synthetases"/>
    <property type="match status" value="1"/>
</dbReference>
<dbReference type="InterPro" id="IPR004408">
    <property type="entry name" value="Biotin_CoA_COase_ligase"/>
</dbReference>
<comment type="catalytic activity">
    <reaction evidence="4">
        <text>biotin + L-lysyl-[protein] + ATP = N(6)-biotinyl-L-lysyl-[protein] + AMP + diphosphate + H(+)</text>
        <dbReference type="Rhea" id="RHEA:11756"/>
        <dbReference type="Rhea" id="RHEA-COMP:9752"/>
        <dbReference type="Rhea" id="RHEA-COMP:10505"/>
        <dbReference type="ChEBI" id="CHEBI:15378"/>
        <dbReference type="ChEBI" id="CHEBI:29969"/>
        <dbReference type="ChEBI" id="CHEBI:30616"/>
        <dbReference type="ChEBI" id="CHEBI:33019"/>
        <dbReference type="ChEBI" id="CHEBI:57586"/>
        <dbReference type="ChEBI" id="CHEBI:83144"/>
        <dbReference type="ChEBI" id="CHEBI:456215"/>
        <dbReference type="EC" id="6.3.4.15"/>
    </reaction>
</comment>
<dbReference type="Proteomes" id="UP001526246">
    <property type="component" value="Unassembled WGS sequence"/>
</dbReference>
<accession>A0ABT3JE39</accession>
<dbReference type="PROSITE" id="PS51733">
    <property type="entry name" value="BPL_LPL_CATALYTIC"/>
    <property type="match status" value="1"/>
</dbReference>
<name>A0ABT3JE39_9SPHN</name>
<dbReference type="PANTHER" id="PTHR12835">
    <property type="entry name" value="BIOTIN PROTEIN LIGASE"/>
    <property type="match status" value="1"/>
</dbReference>
<feature type="domain" description="BPL/LPL catalytic" evidence="5">
    <location>
        <begin position="1"/>
        <end position="167"/>
    </location>
</feature>
<keyword evidence="1 6" id="KW-0436">Ligase</keyword>
<dbReference type="EC" id="6.3.4.15" evidence="3"/>
<dbReference type="PANTHER" id="PTHR12835:SF5">
    <property type="entry name" value="BIOTIN--PROTEIN LIGASE"/>
    <property type="match status" value="1"/>
</dbReference>
<dbReference type="EMBL" id="JAPDOB010000001">
    <property type="protein sequence ID" value="MCW3797334.1"/>
    <property type="molecule type" value="Genomic_DNA"/>
</dbReference>
<reference evidence="6 7" key="1">
    <citation type="submission" date="2022-10" db="EMBL/GenBank/DDBJ databases">
        <title>Sphingomonas sp.</title>
        <authorList>
            <person name="Jin C."/>
        </authorList>
    </citation>
    <scope>NUCLEOTIDE SEQUENCE [LARGE SCALE GENOMIC DNA]</scope>
    <source>
        <strain evidence="6 7">BN140010</strain>
    </source>
</reference>
<sequence>MSRLRFVERTGSTNSDLAASDQASEGDWLVAAAQEQGRGRQGREWRSPGGNFHGSTIVQLRPTDPAASSLALVAGVALIRAVELAAPATGLLLKWPNDLLLGPGKLAGILLERSANKIVAGFGVNLAAAPDLPDRPTAALAPITLVSPQAFAPLLAAAFARELQRWRDDLPATIGLWLESAHPIGTALTVDGGNGELVRGEFGGLEPDGALKLRLGSGEVRVIRAADVSLG</sequence>
<dbReference type="InterPro" id="IPR003142">
    <property type="entry name" value="BPL_C"/>
</dbReference>
<dbReference type="NCBIfam" id="TIGR00121">
    <property type="entry name" value="birA_ligase"/>
    <property type="match status" value="1"/>
</dbReference>
<dbReference type="Gene3D" id="3.30.930.10">
    <property type="entry name" value="Bira Bifunctional Protein, Domain 2"/>
    <property type="match status" value="1"/>
</dbReference>
<dbReference type="GO" id="GO:0004077">
    <property type="term" value="F:biotin--[biotin carboxyl-carrier protein] ligase activity"/>
    <property type="evidence" value="ECO:0007669"/>
    <property type="project" value="UniProtKB-EC"/>
</dbReference>
<keyword evidence="7" id="KW-1185">Reference proteome</keyword>
<evidence type="ECO:0000256" key="3">
    <source>
        <dbReference type="ARBA" id="ARBA00024227"/>
    </source>
</evidence>
<evidence type="ECO:0000256" key="1">
    <source>
        <dbReference type="ARBA" id="ARBA00022598"/>
    </source>
</evidence>